<accession>E4YB20</accession>
<gene>
    <name evidence="3" type="ORF">GSOID_T00032104001</name>
</gene>
<evidence type="ECO:0000313" key="3">
    <source>
        <dbReference type="EMBL" id="CBY32757.1"/>
    </source>
</evidence>
<dbReference type="AlphaFoldDB" id="E4YB20"/>
<feature type="region of interest" description="Disordered" evidence="1">
    <location>
        <begin position="51"/>
        <end position="77"/>
    </location>
</feature>
<proteinExistence type="predicted"/>
<dbReference type="EMBL" id="FN654369">
    <property type="protein sequence ID" value="CBY32757.1"/>
    <property type="molecule type" value="Genomic_DNA"/>
</dbReference>
<name>E4YB20_OIKDI</name>
<feature type="compositionally biased region" description="Basic and acidic residues" evidence="1">
    <location>
        <begin position="54"/>
        <end position="65"/>
    </location>
</feature>
<feature type="chain" id="PRO_5003190956" evidence="2">
    <location>
        <begin position="26"/>
        <end position="77"/>
    </location>
</feature>
<dbReference type="Proteomes" id="UP000011014">
    <property type="component" value="Unassembled WGS sequence"/>
</dbReference>
<evidence type="ECO:0000256" key="2">
    <source>
        <dbReference type="SAM" id="SignalP"/>
    </source>
</evidence>
<organism evidence="3">
    <name type="scientific">Oikopleura dioica</name>
    <name type="common">Tunicate</name>
    <dbReference type="NCBI Taxonomy" id="34765"/>
    <lineage>
        <taxon>Eukaryota</taxon>
        <taxon>Metazoa</taxon>
        <taxon>Chordata</taxon>
        <taxon>Tunicata</taxon>
        <taxon>Appendicularia</taxon>
        <taxon>Copelata</taxon>
        <taxon>Oikopleuridae</taxon>
        <taxon>Oikopleura</taxon>
    </lineage>
</organism>
<protein>
    <submittedName>
        <fullName evidence="3">Uncharacterized protein</fullName>
    </submittedName>
</protein>
<reference evidence="3" key="1">
    <citation type="journal article" date="2010" name="Science">
        <title>Plasticity of animal genome architecture unmasked by rapid evolution of a pelagic tunicate.</title>
        <authorList>
            <person name="Denoeud F."/>
            <person name="Henriet S."/>
            <person name="Mungpakdee S."/>
            <person name="Aury J.M."/>
            <person name="Da Silva C."/>
            <person name="Brinkmann H."/>
            <person name="Mikhaleva J."/>
            <person name="Olsen L.C."/>
            <person name="Jubin C."/>
            <person name="Canestro C."/>
            <person name="Bouquet J.M."/>
            <person name="Danks G."/>
            <person name="Poulain J."/>
            <person name="Campsteijn C."/>
            <person name="Adamski M."/>
            <person name="Cross I."/>
            <person name="Yadetie F."/>
            <person name="Muffato M."/>
            <person name="Louis A."/>
            <person name="Butcher S."/>
            <person name="Tsagkogeorga G."/>
            <person name="Konrad A."/>
            <person name="Singh S."/>
            <person name="Jensen M.F."/>
            <person name="Cong E.H."/>
            <person name="Eikeseth-Otteraa H."/>
            <person name="Noel B."/>
            <person name="Anthouard V."/>
            <person name="Porcel B.M."/>
            <person name="Kachouri-Lafond R."/>
            <person name="Nishino A."/>
            <person name="Ugolini M."/>
            <person name="Chourrout P."/>
            <person name="Nishida H."/>
            <person name="Aasland R."/>
            <person name="Huzurbazar S."/>
            <person name="Westhof E."/>
            <person name="Delsuc F."/>
            <person name="Lehrach H."/>
            <person name="Reinhardt R."/>
            <person name="Weissenbach J."/>
            <person name="Roy S.W."/>
            <person name="Artiguenave F."/>
            <person name="Postlethwait J.H."/>
            <person name="Manak J.R."/>
            <person name="Thompson E.M."/>
            <person name="Jaillon O."/>
            <person name="Du Pasquier L."/>
            <person name="Boudinot P."/>
            <person name="Liberles D.A."/>
            <person name="Volff J.N."/>
            <person name="Philippe H."/>
            <person name="Lenhard B."/>
            <person name="Roest Crollius H."/>
            <person name="Wincker P."/>
            <person name="Chourrout D."/>
        </authorList>
    </citation>
    <scope>NUCLEOTIDE SEQUENCE [LARGE SCALE GENOMIC DNA]</scope>
</reference>
<evidence type="ECO:0000256" key="1">
    <source>
        <dbReference type="SAM" id="MobiDB-lite"/>
    </source>
</evidence>
<feature type="signal peptide" evidence="2">
    <location>
        <begin position="1"/>
        <end position="25"/>
    </location>
</feature>
<feature type="compositionally biased region" description="Pro residues" evidence="1">
    <location>
        <begin position="67"/>
        <end position="77"/>
    </location>
</feature>
<sequence>MFTVILFFSSILLSSKIVIFNLSEAAFCEMMALEDELNAVLSEFETVRPNVNDEPPKYETLESPRNETPPPEYNSIS</sequence>
<keyword evidence="2" id="KW-0732">Signal</keyword>